<organism evidence="1 2">
    <name type="scientific">Paramecium octaurelia</name>
    <dbReference type="NCBI Taxonomy" id="43137"/>
    <lineage>
        <taxon>Eukaryota</taxon>
        <taxon>Sar</taxon>
        <taxon>Alveolata</taxon>
        <taxon>Ciliophora</taxon>
        <taxon>Intramacronucleata</taxon>
        <taxon>Oligohymenophorea</taxon>
        <taxon>Peniculida</taxon>
        <taxon>Parameciidae</taxon>
        <taxon>Paramecium</taxon>
    </lineage>
</organism>
<gene>
    <name evidence="1" type="ORF">POCTA_138.1.T0310211</name>
</gene>
<evidence type="ECO:0000313" key="1">
    <source>
        <dbReference type="EMBL" id="CAD8155943.1"/>
    </source>
</evidence>
<proteinExistence type="predicted"/>
<name>A0A8S1TV59_PAROT</name>
<sequence length="352" mass="41550">MDKKYTIKQYELYEEFKQKVQVGDFILTQTDSYIYSLARSILKIEYDHLLVLIKEDQLLHIGWPQIRIINPLQILSQSSRYIIFRPPYQEGELQKFIMYLQTSLKADYDYQKLLQGMIKKLVNKVPTDPIPFLPNLKSSRVCTDLIFYWLEASSAKFRELLPNYLGYLDYPLIGSFTPDDINTLAKMNVYFQIIHQKEIQNPENTIKSLGKNIQNQGFSNFFFAQTPSVKQLKKLIKFIPYPQSFIGLLQQLLFGLQLIKLYQMTKKKRVKILLRFVVKRFTKDELDEKKLKKILKGLMLLVDIMDIIIQPFSWKSYIRLVGNIVELAFSTNQSLKDQVIKMILKEIFKSKL</sequence>
<keyword evidence="2" id="KW-1185">Reference proteome</keyword>
<accession>A0A8S1TV59</accession>
<evidence type="ECO:0000313" key="2">
    <source>
        <dbReference type="Proteomes" id="UP000683925"/>
    </source>
</evidence>
<dbReference type="Proteomes" id="UP000683925">
    <property type="component" value="Unassembled WGS sequence"/>
</dbReference>
<dbReference type="OMA" id="FYWLEAS"/>
<reference evidence="1" key="1">
    <citation type="submission" date="2021-01" db="EMBL/GenBank/DDBJ databases">
        <authorList>
            <consortium name="Genoscope - CEA"/>
            <person name="William W."/>
        </authorList>
    </citation>
    <scope>NUCLEOTIDE SEQUENCE</scope>
</reference>
<dbReference type="AlphaFoldDB" id="A0A8S1TV59"/>
<dbReference type="OrthoDB" id="67398at2759"/>
<dbReference type="EMBL" id="CAJJDP010000031">
    <property type="protein sequence ID" value="CAD8155943.1"/>
    <property type="molecule type" value="Genomic_DNA"/>
</dbReference>
<protein>
    <submittedName>
        <fullName evidence="1">Uncharacterized protein</fullName>
    </submittedName>
</protein>
<comment type="caution">
    <text evidence="1">The sequence shown here is derived from an EMBL/GenBank/DDBJ whole genome shotgun (WGS) entry which is preliminary data.</text>
</comment>